<name>A0AAN8PST4_PATCE</name>
<evidence type="ECO:0000313" key="2">
    <source>
        <dbReference type="EMBL" id="KAK6182818.1"/>
    </source>
</evidence>
<keyword evidence="3" id="KW-1185">Reference proteome</keyword>
<sequence>MNGKILFAFTVVVVLSTMSIASPVLPVYDLDLMPPEMACLYICNICYDGRAEEMKACANDICSKPGCNILDYMKIGRDCNNYKTVFEYSTGAFKKH</sequence>
<comment type="caution">
    <text evidence="2">The sequence shown here is derived from an EMBL/GenBank/DDBJ whole genome shotgun (WGS) entry which is preliminary data.</text>
</comment>
<dbReference type="Proteomes" id="UP001347796">
    <property type="component" value="Unassembled WGS sequence"/>
</dbReference>
<organism evidence="2 3">
    <name type="scientific">Patella caerulea</name>
    <name type="common">Rayed Mediterranean limpet</name>
    <dbReference type="NCBI Taxonomy" id="87958"/>
    <lineage>
        <taxon>Eukaryota</taxon>
        <taxon>Metazoa</taxon>
        <taxon>Spiralia</taxon>
        <taxon>Lophotrochozoa</taxon>
        <taxon>Mollusca</taxon>
        <taxon>Gastropoda</taxon>
        <taxon>Patellogastropoda</taxon>
        <taxon>Patelloidea</taxon>
        <taxon>Patellidae</taxon>
        <taxon>Patella</taxon>
    </lineage>
</organism>
<protein>
    <submittedName>
        <fullName evidence="2">Uncharacterized protein</fullName>
    </submittedName>
</protein>
<accession>A0AAN8PST4</accession>
<evidence type="ECO:0000313" key="3">
    <source>
        <dbReference type="Proteomes" id="UP001347796"/>
    </source>
</evidence>
<gene>
    <name evidence="2" type="ORF">SNE40_010412</name>
</gene>
<keyword evidence="1" id="KW-0732">Signal</keyword>
<dbReference type="EMBL" id="JAZGQO010000007">
    <property type="protein sequence ID" value="KAK6182818.1"/>
    <property type="molecule type" value="Genomic_DNA"/>
</dbReference>
<evidence type="ECO:0000256" key="1">
    <source>
        <dbReference type="SAM" id="SignalP"/>
    </source>
</evidence>
<feature type="chain" id="PRO_5042923846" evidence="1">
    <location>
        <begin position="22"/>
        <end position="96"/>
    </location>
</feature>
<dbReference type="AlphaFoldDB" id="A0AAN8PST4"/>
<proteinExistence type="predicted"/>
<feature type="signal peptide" evidence="1">
    <location>
        <begin position="1"/>
        <end position="21"/>
    </location>
</feature>
<reference evidence="2 3" key="1">
    <citation type="submission" date="2024-01" db="EMBL/GenBank/DDBJ databases">
        <title>The genome of the rayed Mediterranean limpet Patella caerulea (Linnaeus, 1758).</title>
        <authorList>
            <person name="Anh-Thu Weber A."/>
            <person name="Halstead-Nussloch G."/>
        </authorList>
    </citation>
    <scope>NUCLEOTIDE SEQUENCE [LARGE SCALE GENOMIC DNA]</scope>
    <source>
        <strain evidence="2">AATW-2023a</strain>
        <tissue evidence="2">Whole specimen</tissue>
    </source>
</reference>